<name>A0A9D1D987_9FIRM</name>
<comment type="caution">
    <text evidence="2">The sequence shown here is derived from an EMBL/GenBank/DDBJ whole genome shotgun (WGS) entry which is preliminary data.</text>
</comment>
<organism evidence="2 3">
    <name type="scientific">Candidatus Choladousia intestinavium</name>
    <dbReference type="NCBI Taxonomy" id="2840727"/>
    <lineage>
        <taxon>Bacteria</taxon>
        <taxon>Bacillati</taxon>
        <taxon>Bacillota</taxon>
        <taxon>Clostridia</taxon>
        <taxon>Lachnospirales</taxon>
        <taxon>Lachnospiraceae</taxon>
        <taxon>Lachnospiraceae incertae sedis</taxon>
        <taxon>Candidatus Choladousia</taxon>
    </lineage>
</organism>
<dbReference type="PANTHER" id="PTHR36928:SF1">
    <property type="entry name" value="PHOSPHATASE YCDX-RELATED"/>
    <property type="match status" value="1"/>
</dbReference>
<evidence type="ECO:0000313" key="3">
    <source>
        <dbReference type="Proteomes" id="UP000886757"/>
    </source>
</evidence>
<dbReference type="AlphaFoldDB" id="A0A9D1D987"/>
<protein>
    <submittedName>
        <fullName evidence="2">Phosphatase</fullName>
    </submittedName>
</protein>
<dbReference type="Pfam" id="PF02811">
    <property type="entry name" value="PHP"/>
    <property type="match status" value="1"/>
</dbReference>
<dbReference type="NCBIfam" id="NF006702">
    <property type="entry name" value="PRK09248.1"/>
    <property type="match status" value="1"/>
</dbReference>
<dbReference type="InterPro" id="IPR050243">
    <property type="entry name" value="PHP_phosphatase"/>
</dbReference>
<dbReference type="GO" id="GO:0008270">
    <property type="term" value="F:zinc ion binding"/>
    <property type="evidence" value="ECO:0007669"/>
    <property type="project" value="TreeGrafter"/>
</dbReference>
<sequence length="242" mass="27249">MEYYLDSHAHTIASGHAYNTIFEMAEAAAQKGLKLLALTEHAVAMPGTCHEFYFSNLRMLPRRIKGIEVLFGAEVNIMDYEGNVDMDEGLLAQMDVVVASLHTPCIRPGTREENTKALLGAMKNPYVNIIGHPDDGRYPVDFEALVQTAKERHVLLELNNTSLHPKGSRKDPKPNDREMLRLCSQYQVPIIVNSDAHSAFDVGEHGYAEALLKEMRFPGELIVNRSVEEYKKYINRKESGTF</sequence>
<proteinExistence type="predicted"/>
<dbReference type="Gene3D" id="3.20.20.140">
    <property type="entry name" value="Metal-dependent hydrolases"/>
    <property type="match status" value="1"/>
</dbReference>
<dbReference type="EMBL" id="DVGK01000078">
    <property type="protein sequence ID" value="HIR13621.1"/>
    <property type="molecule type" value="Genomic_DNA"/>
</dbReference>
<accession>A0A9D1D987</accession>
<dbReference type="InterPro" id="IPR016195">
    <property type="entry name" value="Pol/histidinol_Pase-like"/>
</dbReference>
<dbReference type="CDD" id="cd07437">
    <property type="entry name" value="PHP_HisPPase_Ycdx_like"/>
    <property type="match status" value="1"/>
</dbReference>
<dbReference type="InterPro" id="IPR003141">
    <property type="entry name" value="Pol/His_phosphatase_N"/>
</dbReference>
<feature type="domain" description="Polymerase/histidinol phosphatase N-terminal" evidence="1">
    <location>
        <begin position="5"/>
        <end position="79"/>
    </location>
</feature>
<reference evidence="2" key="1">
    <citation type="submission" date="2020-10" db="EMBL/GenBank/DDBJ databases">
        <authorList>
            <person name="Gilroy R."/>
        </authorList>
    </citation>
    <scope>NUCLEOTIDE SEQUENCE</scope>
    <source>
        <strain evidence="2">ChiSjej4B22-8148</strain>
    </source>
</reference>
<dbReference type="PANTHER" id="PTHR36928">
    <property type="entry name" value="PHOSPHATASE YCDX-RELATED"/>
    <property type="match status" value="1"/>
</dbReference>
<dbReference type="SMART" id="SM00481">
    <property type="entry name" value="POLIIIAc"/>
    <property type="match status" value="1"/>
</dbReference>
<dbReference type="GO" id="GO:0042578">
    <property type="term" value="F:phosphoric ester hydrolase activity"/>
    <property type="evidence" value="ECO:0007669"/>
    <property type="project" value="TreeGrafter"/>
</dbReference>
<dbReference type="InterPro" id="IPR004013">
    <property type="entry name" value="PHP_dom"/>
</dbReference>
<dbReference type="Proteomes" id="UP000886757">
    <property type="component" value="Unassembled WGS sequence"/>
</dbReference>
<evidence type="ECO:0000313" key="2">
    <source>
        <dbReference type="EMBL" id="HIR13621.1"/>
    </source>
</evidence>
<evidence type="ECO:0000259" key="1">
    <source>
        <dbReference type="SMART" id="SM00481"/>
    </source>
</evidence>
<dbReference type="GO" id="GO:0005829">
    <property type="term" value="C:cytosol"/>
    <property type="evidence" value="ECO:0007669"/>
    <property type="project" value="TreeGrafter"/>
</dbReference>
<reference evidence="2" key="2">
    <citation type="journal article" date="2021" name="PeerJ">
        <title>Extensive microbial diversity within the chicken gut microbiome revealed by metagenomics and culture.</title>
        <authorList>
            <person name="Gilroy R."/>
            <person name="Ravi A."/>
            <person name="Getino M."/>
            <person name="Pursley I."/>
            <person name="Horton D.L."/>
            <person name="Alikhan N.F."/>
            <person name="Baker D."/>
            <person name="Gharbi K."/>
            <person name="Hall N."/>
            <person name="Watson M."/>
            <person name="Adriaenssens E.M."/>
            <person name="Foster-Nyarko E."/>
            <person name="Jarju S."/>
            <person name="Secka A."/>
            <person name="Antonio M."/>
            <person name="Oren A."/>
            <person name="Chaudhuri R.R."/>
            <person name="La Ragione R."/>
            <person name="Hildebrand F."/>
            <person name="Pallen M.J."/>
        </authorList>
    </citation>
    <scope>NUCLEOTIDE SEQUENCE</scope>
    <source>
        <strain evidence="2">ChiSjej4B22-8148</strain>
    </source>
</reference>
<dbReference type="SUPFAM" id="SSF89550">
    <property type="entry name" value="PHP domain-like"/>
    <property type="match status" value="1"/>
</dbReference>
<gene>
    <name evidence="2" type="ORF">IAB31_06830</name>
</gene>